<keyword evidence="5 7" id="KW-0233">DNA recombination</keyword>
<evidence type="ECO:0000259" key="8">
    <source>
        <dbReference type="PROSITE" id="PS50880"/>
    </source>
</evidence>
<evidence type="ECO:0000256" key="7">
    <source>
        <dbReference type="HAMAP-Rule" id="MF_00017"/>
    </source>
</evidence>
<dbReference type="SMART" id="SM00493">
    <property type="entry name" value="TOPRIM"/>
    <property type="match status" value="1"/>
</dbReference>
<dbReference type="GO" id="GO:0008270">
    <property type="term" value="F:zinc ion binding"/>
    <property type="evidence" value="ECO:0007669"/>
    <property type="project" value="UniProtKB-KW"/>
</dbReference>
<dbReference type="AlphaFoldDB" id="A0A2M8KE02"/>
<evidence type="ECO:0000256" key="6">
    <source>
        <dbReference type="ARBA" id="ARBA00023204"/>
    </source>
</evidence>
<dbReference type="PANTHER" id="PTHR30446:SF0">
    <property type="entry name" value="RECOMBINATION PROTEIN RECR"/>
    <property type="match status" value="1"/>
</dbReference>
<evidence type="ECO:0000313" key="9">
    <source>
        <dbReference type="EMBL" id="PJE58148.1"/>
    </source>
</evidence>
<dbReference type="InterPro" id="IPR000093">
    <property type="entry name" value="DNA_Rcmb_RecR"/>
</dbReference>
<organism evidence="9 10">
    <name type="scientific">Candidatus Portnoybacteria bacterium CG10_big_fil_rev_8_21_14_0_10_36_7</name>
    <dbReference type="NCBI Taxonomy" id="1974812"/>
    <lineage>
        <taxon>Bacteria</taxon>
        <taxon>Candidatus Portnoyibacteriota</taxon>
    </lineage>
</organism>
<evidence type="ECO:0000256" key="4">
    <source>
        <dbReference type="ARBA" id="ARBA00022833"/>
    </source>
</evidence>
<keyword evidence="3 7" id="KW-0863">Zinc-finger</keyword>
<dbReference type="CDD" id="cd01025">
    <property type="entry name" value="TOPRIM_recR"/>
    <property type="match status" value="1"/>
</dbReference>
<comment type="caution">
    <text evidence="9">The sequence shown here is derived from an EMBL/GenBank/DDBJ whole genome shotgun (WGS) entry which is preliminary data.</text>
</comment>
<comment type="function">
    <text evidence="7">May play a role in DNA repair. It seems to be involved in an RecBC-independent recombinational process of DNA repair. It may act with RecF and RecO.</text>
</comment>
<name>A0A2M8KE02_9BACT</name>
<dbReference type="InterPro" id="IPR034137">
    <property type="entry name" value="TOPRIM_RecR"/>
</dbReference>
<keyword evidence="2 7" id="KW-0227">DNA damage</keyword>
<dbReference type="Pfam" id="PF21176">
    <property type="entry name" value="RecR_HhH"/>
    <property type="match status" value="1"/>
</dbReference>
<feature type="zinc finger region" description="C4-type" evidence="7">
    <location>
        <begin position="56"/>
        <end position="71"/>
    </location>
</feature>
<dbReference type="GO" id="GO:0006281">
    <property type="term" value="P:DNA repair"/>
    <property type="evidence" value="ECO:0007669"/>
    <property type="project" value="UniProtKB-UniRule"/>
</dbReference>
<dbReference type="Gene3D" id="1.10.8.420">
    <property type="entry name" value="RecR Domain 1"/>
    <property type="match status" value="1"/>
</dbReference>
<evidence type="ECO:0000313" key="10">
    <source>
        <dbReference type="Proteomes" id="UP000231450"/>
    </source>
</evidence>
<dbReference type="NCBIfam" id="TIGR00615">
    <property type="entry name" value="recR"/>
    <property type="match status" value="1"/>
</dbReference>
<dbReference type="Gene3D" id="3.40.1360.10">
    <property type="match status" value="1"/>
</dbReference>
<keyword evidence="1 7" id="KW-0479">Metal-binding</keyword>
<dbReference type="PROSITE" id="PS01300">
    <property type="entry name" value="RECR"/>
    <property type="match status" value="1"/>
</dbReference>
<dbReference type="Pfam" id="PF21175">
    <property type="entry name" value="RecR_C"/>
    <property type="match status" value="1"/>
</dbReference>
<proteinExistence type="inferred from homology"/>
<accession>A0A2M8KE02</accession>
<reference evidence="10" key="1">
    <citation type="submission" date="2017-09" db="EMBL/GenBank/DDBJ databases">
        <title>Depth-based differentiation of microbial function through sediment-hosted aquifers and enrichment of novel symbionts in the deep terrestrial subsurface.</title>
        <authorList>
            <person name="Probst A.J."/>
            <person name="Ladd B."/>
            <person name="Jarett J.K."/>
            <person name="Geller-Mcgrath D.E."/>
            <person name="Sieber C.M.K."/>
            <person name="Emerson J.B."/>
            <person name="Anantharaman K."/>
            <person name="Thomas B.C."/>
            <person name="Malmstrom R."/>
            <person name="Stieglmeier M."/>
            <person name="Klingl A."/>
            <person name="Woyke T."/>
            <person name="Ryan C.M."/>
            <person name="Banfield J.F."/>
        </authorList>
    </citation>
    <scope>NUCLEOTIDE SEQUENCE [LARGE SCALE GENOMIC DNA]</scope>
</reference>
<feature type="domain" description="Toprim" evidence="8">
    <location>
        <begin position="79"/>
        <end position="180"/>
    </location>
</feature>
<dbReference type="InterPro" id="IPR006171">
    <property type="entry name" value="TOPRIM_dom"/>
</dbReference>
<sequence length="201" mass="22558">MVLPKQIKNLANALTKLPEIGPRAALRLVFFLLETEQNEILDLSEAIKSLKTVKICPQCFNLSDNGLCILCQDKKRDNRQIMVIETILDILPIERTKQYHGLYHILGGVLSPLDNIGPEKLKIKELITRINNLKKENPSLPVEIIIAFNPTTEGDTTTLYLERQLKPLSISITKLGRGLATGSNLEYADENTIAESLKSRK</sequence>
<dbReference type="Pfam" id="PF13662">
    <property type="entry name" value="Toprim_4"/>
    <property type="match status" value="1"/>
</dbReference>
<comment type="similarity">
    <text evidence="7">Belongs to the RecR family.</text>
</comment>
<dbReference type="PANTHER" id="PTHR30446">
    <property type="entry name" value="RECOMBINATION PROTEIN RECR"/>
    <property type="match status" value="1"/>
</dbReference>
<dbReference type="EMBL" id="PFDW01000050">
    <property type="protein sequence ID" value="PJE58148.1"/>
    <property type="molecule type" value="Genomic_DNA"/>
</dbReference>
<keyword evidence="6 7" id="KW-0234">DNA repair</keyword>
<evidence type="ECO:0000256" key="5">
    <source>
        <dbReference type="ARBA" id="ARBA00023172"/>
    </source>
</evidence>
<dbReference type="HAMAP" id="MF_00017">
    <property type="entry name" value="RecR"/>
    <property type="match status" value="1"/>
</dbReference>
<dbReference type="SUPFAM" id="SSF111304">
    <property type="entry name" value="Recombination protein RecR"/>
    <property type="match status" value="1"/>
</dbReference>
<evidence type="ECO:0000256" key="1">
    <source>
        <dbReference type="ARBA" id="ARBA00022723"/>
    </source>
</evidence>
<keyword evidence="4 7" id="KW-0862">Zinc</keyword>
<dbReference type="GO" id="GO:0003677">
    <property type="term" value="F:DNA binding"/>
    <property type="evidence" value="ECO:0007669"/>
    <property type="project" value="UniProtKB-UniRule"/>
</dbReference>
<dbReference type="PROSITE" id="PS50880">
    <property type="entry name" value="TOPRIM"/>
    <property type="match status" value="1"/>
</dbReference>
<gene>
    <name evidence="7" type="primary">recR</name>
    <name evidence="9" type="ORF">COU81_02310</name>
</gene>
<evidence type="ECO:0000256" key="2">
    <source>
        <dbReference type="ARBA" id="ARBA00022763"/>
    </source>
</evidence>
<protein>
    <recommendedName>
        <fullName evidence="7">Recombination protein RecR</fullName>
    </recommendedName>
</protein>
<dbReference type="Proteomes" id="UP000231450">
    <property type="component" value="Unassembled WGS sequence"/>
</dbReference>
<dbReference type="InterPro" id="IPR015967">
    <property type="entry name" value="Rcmb_RecR_Znf"/>
</dbReference>
<dbReference type="InterPro" id="IPR023627">
    <property type="entry name" value="Rcmb_RecR"/>
</dbReference>
<dbReference type="GO" id="GO:0006310">
    <property type="term" value="P:DNA recombination"/>
    <property type="evidence" value="ECO:0007669"/>
    <property type="project" value="UniProtKB-UniRule"/>
</dbReference>
<evidence type="ECO:0000256" key="3">
    <source>
        <dbReference type="ARBA" id="ARBA00022771"/>
    </source>
</evidence>